<accession>A0A345IHC8</accession>
<feature type="domain" description="N-acetyltransferase" evidence="3">
    <location>
        <begin position="11"/>
        <end position="166"/>
    </location>
</feature>
<proteinExistence type="predicted"/>
<keyword evidence="2" id="KW-0012">Acyltransferase</keyword>
<evidence type="ECO:0000313" key="5">
    <source>
        <dbReference type="Proteomes" id="UP000253744"/>
    </source>
</evidence>
<evidence type="ECO:0000259" key="3">
    <source>
        <dbReference type="PROSITE" id="PS51186"/>
    </source>
</evidence>
<reference evidence="4 5" key="1">
    <citation type="submission" date="2018-07" db="EMBL/GenBank/DDBJ databases">
        <title>Complete Genome and Methylome Analysis of Deinococcus wulumuqiensis NEB 479.</title>
        <authorList>
            <person name="Fomenkov A."/>
            <person name="Luyten Y."/>
            <person name="Vincze T."/>
            <person name="Anton B.P."/>
            <person name="Clark T."/>
            <person name="Roberts R.J."/>
            <person name="Morgan R.D."/>
        </authorList>
    </citation>
    <scope>NUCLEOTIDE SEQUENCE [LARGE SCALE GENOMIC DNA]</scope>
    <source>
        <strain evidence="4 5">NEB 479</strain>
    </source>
</reference>
<dbReference type="AlphaFoldDB" id="A0A345IHC8"/>
<dbReference type="InterPro" id="IPR000182">
    <property type="entry name" value="GNAT_dom"/>
</dbReference>
<dbReference type="RefSeq" id="WP_114671982.1">
    <property type="nucleotide sequence ID" value="NZ_CP031158.1"/>
</dbReference>
<dbReference type="PANTHER" id="PTHR43877:SF2">
    <property type="entry name" value="AMINOALKYLPHOSPHONATE N-ACETYLTRANSFERASE-RELATED"/>
    <property type="match status" value="1"/>
</dbReference>
<keyword evidence="1 4" id="KW-0808">Transferase</keyword>
<sequence>MTWTFSYPDGFAYRRVTPADLPAFLAVMQAAGMDPRSAWHQTTISDLEQSLFGAPHSGGFLALSSGGEAVGCVGFRPDLTDPRTLTLNKLATLPQVRGHGVARHLVGEVEGVAAREGFRRVLLAVSQVNLSVQPFYEGLGYRPVDEPYAFSSGKNGRPVVLAKAVTPAAARPHKEAQP</sequence>
<evidence type="ECO:0000313" key="4">
    <source>
        <dbReference type="EMBL" id="AXG99100.1"/>
    </source>
</evidence>
<dbReference type="GO" id="GO:0016747">
    <property type="term" value="F:acyltransferase activity, transferring groups other than amino-acyl groups"/>
    <property type="evidence" value="ECO:0007669"/>
    <property type="project" value="InterPro"/>
</dbReference>
<evidence type="ECO:0000256" key="1">
    <source>
        <dbReference type="ARBA" id="ARBA00022679"/>
    </source>
</evidence>
<dbReference type="CDD" id="cd04301">
    <property type="entry name" value="NAT_SF"/>
    <property type="match status" value="1"/>
</dbReference>
<evidence type="ECO:0000256" key="2">
    <source>
        <dbReference type="ARBA" id="ARBA00023315"/>
    </source>
</evidence>
<dbReference type="PANTHER" id="PTHR43877">
    <property type="entry name" value="AMINOALKYLPHOSPHONATE N-ACETYLTRANSFERASE-RELATED-RELATED"/>
    <property type="match status" value="1"/>
</dbReference>
<organism evidence="4 5">
    <name type="scientific">Deinococcus wulumuqiensis</name>
    <dbReference type="NCBI Taxonomy" id="980427"/>
    <lineage>
        <taxon>Bacteria</taxon>
        <taxon>Thermotogati</taxon>
        <taxon>Deinococcota</taxon>
        <taxon>Deinococci</taxon>
        <taxon>Deinococcales</taxon>
        <taxon>Deinococcaceae</taxon>
        <taxon>Deinococcus</taxon>
    </lineage>
</organism>
<dbReference type="Gene3D" id="3.40.630.30">
    <property type="match status" value="1"/>
</dbReference>
<dbReference type="InterPro" id="IPR016181">
    <property type="entry name" value="Acyl_CoA_acyltransferase"/>
</dbReference>
<protein>
    <submittedName>
        <fullName evidence="4">GNAT family N-acetyltransferase</fullName>
    </submittedName>
</protein>
<gene>
    <name evidence="4" type="ORF">DVJ83_07910</name>
</gene>
<dbReference type="EMBL" id="CP031158">
    <property type="protein sequence ID" value="AXG99100.1"/>
    <property type="molecule type" value="Genomic_DNA"/>
</dbReference>
<dbReference type="KEGG" id="dwu:DVJ83_07910"/>
<dbReference type="PROSITE" id="PS51186">
    <property type="entry name" value="GNAT"/>
    <property type="match status" value="1"/>
</dbReference>
<dbReference type="Pfam" id="PF00583">
    <property type="entry name" value="Acetyltransf_1"/>
    <property type="match status" value="1"/>
</dbReference>
<dbReference type="STRING" id="1288484.GCA_000348665_01225"/>
<dbReference type="SUPFAM" id="SSF55729">
    <property type="entry name" value="Acyl-CoA N-acyltransferases (Nat)"/>
    <property type="match status" value="1"/>
</dbReference>
<dbReference type="InterPro" id="IPR050832">
    <property type="entry name" value="Bact_Acetyltransf"/>
</dbReference>
<name>A0A345IHC8_9DEIO</name>
<dbReference type="Proteomes" id="UP000253744">
    <property type="component" value="Chromosome"/>
</dbReference>